<protein>
    <submittedName>
        <fullName evidence="1">Uncharacterized protein</fullName>
    </submittedName>
</protein>
<gene>
    <name evidence="1" type="ORF">LCGC14_2103380</name>
</gene>
<dbReference type="AlphaFoldDB" id="A0A0F9E956"/>
<proteinExistence type="predicted"/>
<name>A0A0F9E956_9ZZZZ</name>
<dbReference type="EMBL" id="LAZR01025855">
    <property type="protein sequence ID" value="KKL70588.1"/>
    <property type="molecule type" value="Genomic_DNA"/>
</dbReference>
<organism evidence="1">
    <name type="scientific">marine sediment metagenome</name>
    <dbReference type="NCBI Taxonomy" id="412755"/>
    <lineage>
        <taxon>unclassified sequences</taxon>
        <taxon>metagenomes</taxon>
        <taxon>ecological metagenomes</taxon>
    </lineage>
</organism>
<comment type="caution">
    <text evidence="1">The sequence shown here is derived from an EMBL/GenBank/DDBJ whole genome shotgun (WGS) entry which is preliminary data.</text>
</comment>
<sequence length="67" mass="7202">MSEDLECAGEDGPACWKHLLKEAQGKLDAVEWAGRDDLGVACCPTCGFRRAQGHAVTCNLARILKGE</sequence>
<reference evidence="1" key="1">
    <citation type="journal article" date="2015" name="Nature">
        <title>Complex archaea that bridge the gap between prokaryotes and eukaryotes.</title>
        <authorList>
            <person name="Spang A."/>
            <person name="Saw J.H."/>
            <person name="Jorgensen S.L."/>
            <person name="Zaremba-Niedzwiedzka K."/>
            <person name="Martijn J."/>
            <person name="Lind A.E."/>
            <person name="van Eijk R."/>
            <person name="Schleper C."/>
            <person name="Guy L."/>
            <person name="Ettema T.J."/>
        </authorList>
    </citation>
    <scope>NUCLEOTIDE SEQUENCE</scope>
</reference>
<accession>A0A0F9E956</accession>
<evidence type="ECO:0000313" key="1">
    <source>
        <dbReference type="EMBL" id="KKL70588.1"/>
    </source>
</evidence>